<feature type="compositionally biased region" description="Basic and acidic residues" evidence="1">
    <location>
        <begin position="64"/>
        <end position="79"/>
    </location>
</feature>
<accession>A0A6A0B055</accession>
<feature type="region of interest" description="Disordered" evidence="1">
    <location>
        <begin position="1"/>
        <end position="126"/>
    </location>
</feature>
<dbReference type="EMBL" id="BLLG01000013">
    <property type="protein sequence ID" value="GFH37971.1"/>
    <property type="molecule type" value="Genomic_DNA"/>
</dbReference>
<dbReference type="Proteomes" id="UP000484988">
    <property type="component" value="Unassembled WGS sequence"/>
</dbReference>
<evidence type="ECO:0000313" key="3">
    <source>
        <dbReference type="Proteomes" id="UP000484988"/>
    </source>
</evidence>
<feature type="compositionally biased region" description="Gly residues" evidence="1">
    <location>
        <begin position="52"/>
        <end position="63"/>
    </location>
</feature>
<organism evidence="2 3">
    <name type="scientific">Streptomyces pacificus</name>
    <dbReference type="NCBI Taxonomy" id="2705029"/>
    <lineage>
        <taxon>Bacteria</taxon>
        <taxon>Bacillati</taxon>
        <taxon>Actinomycetota</taxon>
        <taxon>Actinomycetes</taxon>
        <taxon>Kitasatosporales</taxon>
        <taxon>Streptomycetaceae</taxon>
        <taxon>Streptomyces</taxon>
    </lineage>
</organism>
<feature type="compositionally biased region" description="Low complexity" evidence="1">
    <location>
        <begin position="8"/>
        <end position="27"/>
    </location>
</feature>
<protein>
    <submittedName>
        <fullName evidence="2">Uncharacterized protein</fullName>
    </submittedName>
</protein>
<evidence type="ECO:0000313" key="2">
    <source>
        <dbReference type="EMBL" id="GFH37971.1"/>
    </source>
</evidence>
<evidence type="ECO:0000256" key="1">
    <source>
        <dbReference type="SAM" id="MobiDB-lite"/>
    </source>
</evidence>
<keyword evidence="3" id="KW-1185">Reference proteome</keyword>
<gene>
    <name evidence="2" type="ORF">SCWH03_42110</name>
</gene>
<proteinExistence type="predicted"/>
<comment type="caution">
    <text evidence="2">The sequence shown here is derived from an EMBL/GenBank/DDBJ whole genome shotgun (WGS) entry which is preliminary data.</text>
</comment>
<reference evidence="2 3" key="1">
    <citation type="submission" date="2020-02" db="EMBL/GenBank/DDBJ databases">
        <title>Whole Genome Shotgun Sequence of Streptomyces sp. strain CWH03.</title>
        <authorList>
            <person name="Dohra H."/>
            <person name="Kodani S."/>
            <person name="Yamamura H."/>
        </authorList>
    </citation>
    <scope>NUCLEOTIDE SEQUENCE [LARGE SCALE GENOMIC DNA]</scope>
    <source>
        <strain evidence="2 3">CWH03</strain>
    </source>
</reference>
<sequence>MRPERGSVRAGGAEAAGRPAVAPARARTGVRHGHRVLPDRNTTGLPRAEGRLGAGLRDGSGTGREGDRTGGGREREGDGRGTGAGPDPGGPGRTRAVHFRSALPWNIRSPCRHAPGPTGCETTRPS</sequence>
<feature type="compositionally biased region" description="Gly residues" evidence="1">
    <location>
        <begin position="80"/>
        <end position="92"/>
    </location>
</feature>
<dbReference type="AlphaFoldDB" id="A0A6A0B055"/>
<name>A0A6A0B055_9ACTN</name>